<dbReference type="AlphaFoldDB" id="A0A7J3MWS8"/>
<proteinExistence type="predicted"/>
<dbReference type="PROSITE" id="PS51686">
    <property type="entry name" value="SAM_MT_RSMB_NOP"/>
    <property type="match status" value="1"/>
</dbReference>
<dbReference type="Pfam" id="PF22458">
    <property type="entry name" value="RsmF-B_ferredox"/>
    <property type="match status" value="1"/>
</dbReference>
<dbReference type="EMBL" id="DTDH01000025">
    <property type="protein sequence ID" value="HGT97994.1"/>
    <property type="molecule type" value="Genomic_DNA"/>
</dbReference>
<reference evidence="7" key="1">
    <citation type="journal article" date="2020" name="mSystems">
        <title>Genome- and Community-Level Interaction Insights into Carbon Utilization and Element Cycling Functions of Hydrothermarchaeota in Hydrothermal Sediment.</title>
        <authorList>
            <person name="Zhou Z."/>
            <person name="Liu Y."/>
            <person name="Xu W."/>
            <person name="Pan J."/>
            <person name="Luo Z.H."/>
            <person name="Li M."/>
        </authorList>
    </citation>
    <scope>NUCLEOTIDE SEQUENCE [LARGE SCALE GENOMIC DNA]</scope>
    <source>
        <strain evidence="6">SpSt-629</strain>
        <strain evidence="7">SpSt-688</strain>
    </source>
</reference>
<comment type="caution">
    <text evidence="7">The sequence shown here is derived from an EMBL/GenBank/DDBJ whole genome shotgun (WGS) entry which is preliminary data.</text>
</comment>
<dbReference type="GO" id="GO:0008173">
    <property type="term" value="F:RNA methyltransferase activity"/>
    <property type="evidence" value="ECO:0007669"/>
    <property type="project" value="InterPro"/>
</dbReference>
<dbReference type="PANTHER" id="PTHR22807">
    <property type="entry name" value="NOP2 YEAST -RELATED NOL1/NOP2/FMU SUN DOMAIN-CONTAINING"/>
    <property type="match status" value="1"/>
</dbReference>
<dbReference type="InterPro" id="IPR023267">
    <property type="entry name" value="RCMT"/>
</dbReference>
<dbReference type="EMBL" id="DTAU01000068">
    <property type="protein sequence ID" value="HFQ78792.1"/>
    <property type="molecule type" value="Genomic_DNA"/>
</dbReference>
<protein>
    <submittedName>
        <fullName evidence="7">RsmB/NOP family class I SAM-dependent RNA methyltransferase</fullName>
    </submittedName>
</protein>
<accession>A0A7J3MWS8</accession>
<evidence type="ECO:0000313" key="6">
    <source>
        <dbReference type="EMBL" id="HFQ78792.1"/>
    </source>
</evidence>
<dbReference type="Gene3D" id="3.30.70.1170">
    <property type="entry name" value="Sun protein, domain 3"/>
    <property type="match status" value="1"/>
</dbReference>
<keyword evidence="4" id="KW-0694">RNA-binding</keyword>
<dbReference type="InterPro" id="IPR001678">
    <property type="entry name" value="MeTrfase_RsmB-F_NOP2_dom"/>
</dbReference>
<dbReference type="InterPro" id="IPR029063">
    <property type="entry name" value="SAM-dependent_MTases_sf"/>
</dbReference>
<dbReference type="GO" id="GO:0003723">
    <property type="term" value="F:RNA binding"/>
    <property type="evidence" value="ECO:0007669"/>
    <property type="project" value="UniProtKB-KW"/>
</dbReference>
<evidence type="ECO:0000256" key="3">
    <source>
        <dbReference type="ARBA" id="ARBA00022691"/>
    </source>
</evidence>
<keyword evidence="2 7" id="KW-0808">Transferase</keyword>
<dbReference type="PRINTS" id="PR02008">
    <property type="entry name" value="RCMTFAMILY"/>
</dbReference>
<gene>
    <name evidence="6" type="ORF">ENT99_03700</name>
    <name evidence="7" type="ORF">ENU64_01005</name>
</gene>
<dbReference type="PANTHER" id="PTHR22807:SF70">
    <property type="entry name" value="TRNA_RRNA CYTOSINE-C5-METHYLASE, NOL1_NOP2_SUN FAMILY, FUSED TO N-TERMINAL NUSB REGULATOR DOMAIN"/>
    <property type="match status" value="1"/>
</dbReference>
<dbReference type="GO" id="GO:0001510">
    <property type="term" value="P:RNA methylation"/>
    <property type="evidence" value="ECO:0007669"/>
    <property type="project" value="InterPro"/>
</dbReference>
<dbReference type="Pfam" id="PF01189">
    <property type="entry name" value="Methyltr_RsmB-F"/>
    <property type="match status" value="1"/>
</dbReference>
<feature type="domain" description="SAM-dependent MTase RsmB/NOP-type" evidence="5">
    <location>
        <begin position="145"/>
        <end position="419"/>
    </location>
</feature>
<dbReference type="Gene3D" id="3.40.50.150">
    <property type="entry name" value="Vaccinia Virus protein VP39"/>
    <property type="match status" value="1"/>
</dbReference>
<keyword evidence="1 7" id="KW-0489">Methyltransferase</keyword>
<name>A0A7J3MWS8_9CREN</name>
<dbReference type="InterPro" id="IPR049560">
    <property type="entry name" value="MeTrfase_RsmB-F_NOP2_cat"/>
</dbReference>
<evidence type="ECO:0000256" key="2">
    <source>
        <dbReference type="ARBA" id="ARBA00022679"/>
    </source>
</evidence>
<dbReference type="InterPro" id="IPR054728">
    <property type="entry name" value="RsmB-like_ferredoxin"/>
</dbReference>
<evidence type="ECO:0000256" key="4">
    <source>
        <dbReference type="ARBA" id="ARBA00022884"/>
    </source>
</evidence>
<evidence type="ECO:0000259" key="5">
    <source>
        <dbReference type="PROSITE" id="PS51686"/>
    </source>
</evidence>
<evidence type="ECO:0000256" key="1">
    <source>
        <dbReference type="ARBA" id="ARBA00022603"/>
    </source>
</evidence>
<evidence type="ECO:0000313" key="7">
    <source>
        <dbReference type="EMBL" id="HGT97994.1"/>
    </source>
</evidence>
<keyword evidence="3" id="KW-0949">S-adenosyl-L-methionine</keyword>
<sequence>MGINVDNIVAVISNTIYLVEKQNLNIDRAFTYTCRKYSCHSPQFTREDLFNIVHDFVSRYIFLRSVAEKSGRRNVSYRALAKLYLYIKLKELGLTIPSKLSKVMARDFGELEDNITSLEPWQRLSYPKWIYYRLLEIMDKNDVEEMLEHMNRRIIWLRINTLKINIDKALHLIDSDGIEFNVDKSIPFIVRVLRSPIPVRSLKIVKEGAAIIQDKASVLTVIAMDPKPDDLIYDFAAAPGIKTSLIMQLTENKARVVALDRSPRRLMSMKVLLKKYGVNVDRVDLALTDSRIVTLSRRADLALVDAPCSSSGAIPKDPSIKIMLMNQDIPKKMQYIQFAILKNAIKHSERIVYATCSILPEEGEEIIQKILHLHDIELENITIPASRGYKVYNIWNKVYRTYPHIDECEGFFISRIKSIE</sequence>
<organism evidence="7">
    <name type="scientific">Ignisphaera aggregans</name>
    <dbReference type="NCBI Taxonomy" id="334771"/>
    <lineage>
        <taxon>Archaea</taxon>
        <taxon>Thermoproteota</taxon>
        <taxon>Thermoprotei</taxon>
        <taxon>Desulfurococcales</taxon>
        <taxon>Desulfurococcaceae</taxon>
        <taxon>Ignisphaera</taxon>
    </lineage>
</organism>
<dbReference type="SUPFAM" id="SSF53335">
    <property type="entry name" value="S-adenosyl-L-methionine-dependent methyltransferases"/>
    <property type="match status" value="1"/>
</dbReference>